<evidence type="ECO:0000313" key="16">
    <source>
        <dbReference type="Proteomes" id="UP000187464"/>
    </source>
</evidence>
<dbReference type="InterPro" id="IPR055344">
    <property type="entry name" value="SecD_SecF_C_bact"/>
</dbReference>
<dbReference type="KEGG" id="psac:PSM36_1462"/>
<keyword evidence="7 9" id="KW-0811">Translocation</keyword>
<keyword evidence="16" id="KW-1185">Reference proteome</keyword>
<dbReference type="InterPro" id="IPR004869">
    <property type="entry name" value="MMPL_dom"/>
</dbReference>
<evidence type="ECO:0000256" key="1">
    <source>
        <dbReference type="ARBA" id="ARBA00004651"/>
    </source>
</evidence>
<dbReference type="GO" id="GO:0006605">
    <property type="term" value="P:protein targeting"/>
    <property type="evidence" value="ECO:0007669"/>
    <property type="project" value="UniProtKB-UniRule"/>
</dbReference>
<dbReference type="Gene3D" id="3.30.1360.200">
    <property type="match status" value="1"/>
</dbReference>
<feature type="transmembrane region" description="Helical" evidence="9">
    <location>
        <begin position="833"/>
        <end position="857"/>
    </location>
</feature>
<dbReference type="NCBIfam" id="NF009585">
    <property type="entry name" value="PRK13024.1-5"/>
    <property type="match status" value="1"/>
</dbReference>
<feature type="transmembrane region" description="Helical" evidence="9">
    <location>
        <begin position="869"/>
        <end position="888"/>
    </location>
</feature>
<dbReference type="GO" id="GO:0043952">
    <property type="term" value="P:protein transport by the Sec complex"/>
    <property type="evidence" value="ECO:0007669"/>
    <property type="project" value="UniProtKB-UniRule"/>
</dbReference>
<dbReference type="InterPro" id="IPR022646">
    <property type="entry name" value="SecD/SecF_CS"/>
</dbReference>
<evidence type="ECO:0000259" key="11">
    <source>
        <dbReference type="Pfam" id="PF02355"/>
    </source>
</evidence>
<dbReference type="GO" id="GO:0015450">
    <property type="term" value="F:protein-transporting ATPase activity"/>
    <property type="evidence" value="ECO:0007669"/>
    <property type="project" value="InterPro"/>
</dbReference>
<dbReference type="InterPro" id="IPR022813">
    <property type="entry name" value="SecD/SecF_arch_bac"/>
</dbReference>
<reference evidence="15 16" key="1">
    <citation type="submission" date="2016-08" db="EMBL/GenBank/DDBJ databases">
        <authorList>
            <person name="Seilhamer J.J."/>
        </authorList>
    </citation>
    <scope>NUCLEOTIDE SEQUENCE [LARGE SCALE GENOMIC DNA]</scope>
    <source>
        <strain evidence="15">M3/6</strain>
    </source>
</reference>
<accession>A0A1R3SVD4</accession>
<feature type="domain" description="Protein export membrane protein SecD/SecF C-terminal" evidence="11">
    <location>
        <begin position="789"/>
        <end position="970"/>
    </location>
</feature>
<dbReference type="InterPro" id="IPR048631">
    <property type="entry name" value="SecD_1st"/>
</dbReference>
<evidence type="ECO:0000259" key="13">
    <source>
        <dbReference type="Pfam" id="PF21760"/>
    </source>
</evidence>
<comment type="caution">
    <text evidence="9">Lacks conserved residue(s) required for the propagation of feature annotation.</text>
</comment>
<dbReference type="AlphaFoldDB" id="A0A1R3SVD4"/>
<dbReference type="SUPFAM" id="SSF82866">
    <property type="entry name" value="Multidrug efflux transporter AcrB transmembrane domain"/>
    <property type="match status" value="2"/>
</dbReference>
<evidence type="ECO:0000256" key="2">
    <source>
        <dbReference type="ARBA" id="ARBA00022448"/>
    </source>
</evidence>
<dbReference type="InterPro" id="IPR005791">
    <property type="entry name" value="SecD"/>
</dbReference>
<dbReference type="GO" id="GO:0005886">
    <property type="term" value="C:plasma membrane"/>
    <property type="evidence" value="ECO:0007669"/>
    <property type="project" value="UniProtKB-SubCell"/>
</dbReference>
<feature type="transmembrane region" description="Helical" evidence="9">
    <location>
        <begin position="806"/>
        <end position="826"/>
    </location>
</feature>
<feature type="transmembrane region" description="Helical" evidence="9">
    <location>
        <begin position="915"/>
        <end position="938"/>
    </location>
</feature>
<dbReference type="InterPro" id="IPR048634">
    <property type="entry name" value="SecD_SecF_C"/>
</dbReference>
<dbReference type="NCBIfam" id="TIGR00916">
    <property type="entry name" value="2A0604s01"/>
    <property type="match status" value="1"/>
</dbReference>
<name>A0A1R3SVD4_9BACT</name>
<comment type="subunit">
    <text evidence="10">Forms a complex with SecD. Part of the essential Sec protein translocation apparatus which comprises SecA, SecYEG and auxiliary proteins SecDF. Other proteins may also be involved.</text>
</comment>
<dbReference type="GO" id="GO:0065002">
    <property type="term" value="P:intracellular protein transmembrane transport"/>
    <property type="evidence" value="ECO:0007669"/>
    <property type="project" value="UniProtKB-UniRule"/>
</dbReference>
<dbReference type="PRINTS" id="PR01755">
    <property type="entry name" value="SECFTRNLCASE"/>
</dbReference>
<dbReference type="HAMAP" id="MF_01463_B">
    <property type="entry name" value="SecD_B"/>
    <property type="match status" value="1"/>
</dbReference>
<comment type="similarity">
    <text evidence="9">Belongs to the SecD/SecF family. SecD subfamily.</text>
</comment>
<feature type="domain" description="Protein translocase subunit SecDF P1" evidence="13">
    <location>
        <begin position="176"/>
        <end position="231"/>
    </location>
</feature>
<feature type="domain" description="SecDF P1 head subdomain" evidence="14">
    <location>
        <begin position="378"/>
        <end position="476"/>
    </location>
</feature>
<keyword evidence="6 9" id="KW-1133">Transmembrane helix</keyword>
<organism evidence="15 16">
    <name type="scientific">Proteiniphilum saccharofermentans</name>
    <dbReference type="NCBI Taxonomy" id="1642647"/>
    <lineage>
        <taxon>Bacteria</taxon>
        <taxon>Pseudomonadati</taxon>
        <taxon>Bacteroidota</taxon>
        <taxon>Bacteroidia</taxon>
        <taxon>Bacteroidales</taxon>
        <taxon>Dysgonomonadaceae</taxon>
        <taxon>Proteiniphilum</taxon>
    </lineage>
</organism>
<keyword evidence="3 9" id="KW-1003">Cell membrane</keyword>
<dbReference type="Proteomes" id="UP000187464">
    <property type="component" value="Chromosome I"/>
</dbReference>
<evidence type="ECO:0000256" key="4">
    <source>
        <dbReference type="ARBA" id="ARBA00022692"/>
    </source>
</evidence>
<dbReference type="Pfam" id="PF02355">
    <property type="entry name" value="SecD_SecF_C"/>
    <property type="match status" value="1"/>
</dbReference>
<dbReference type="Pfam" id="PF21760">
    <property type="entry name" value="SecD_1st"/>
    <property type="match status" value="1"/>
</dbReference>
<dbReference type="EMBL" id="LT605205">
    <property type="protein sequence ID" value="SCD20283.1"/>
    <property type="molecule type" value="Genomic_DNA"/>
</dbReference>
<dbReference type="HAMAP" id="MF_01464_B">
    <property type="entry name" value="SecF_B"/>
    <property type="match status" value="1"/>
</dbReference>
<dbReference type="InterPro" id="IPR054384">
    <property type="entry name" value="SecDF_P1_head"/>
</dbReference>
<evidence type="ECO:0000256" key="6">
    <source>
        <dbReference type="ARBA" id="ARBA00022989"/>
    </source>
</evidence>
<feature type="domain" description="Membrane transport protein MMPL" evidence="12">
    <location>
        <begin position="498"/>
        <end position="639"/>
    </location>
</feature>
<dbReference type="InterPro" id="IPR005665">
    <property type="entry name" value="SecF_bac"/>
</dbReference>
<keyword evidence="8 9" id="KW-0472">Membrane</keyword>
<evidence type="ECO:0000256" key="10">
    <source>
        <dbReference type="HAMAP-Rule" id="MF_01464"/>
    </source>
</evidence>
<evidence type="ECO:0000256" key="3">
    <source>
        <dbReference type="ARBA" id="ARBA00022475"/>
    </source>
</evidence>
<dbReference type="NCBIfam" id="TIGR01129">
    <property type="entry name" value="secD"/>
    <property type="match status" value="1"/>
</dbReference>
<evidence type="ECO:0000259" key="12">
    <source>
        <dbReference type="Pfam" id="PF03176"/>
    </source>
</evidence>
<comment type="subunit">
    <text evidence="9">Forms a complex with SecF. Part of the essential Sec protein translocation apparatus which comprises SecA, SecYEG and auxiliary proteins SecDF. Other proteins may also be involved.</text>
</comment>
<evidence type="ECO:0000259" key="14">
    <source>
        <dbReference type="Pfam" id="PF22599"/>
    </source>
</evidence>
<dbReference type="Pfam" id="PF22599">
    <property type="entry name" value="SecDF_P1_head"/>
    <property type="match status" value="1"/>
</dbReference>
<dbReference type="RefSeq" id="WP_076930217.1">
    <property type="nucleotide sequence ID" value="NZ_LT605205.1"/>
</dbReference>
<feature type="transmembrane region" description="Helical" evidence="9">
    <location>
        <begin position="7"/>
        <end position="27"/>
    </location>
</feature>
<keyword evidence="4 9" id="KW-0812">Transmembrane</keyword>
<keyword evidence="2 9" id="KW-0813">Transport</keyword>
<proteinExistence type="inferred from homology"/>
<evidence type="ECO:0000256" key="5">
    <source>
        <dbReference type="ARBA" id="ARBA00022927"/>
    </source>
</evidence>
<gene>
    <name evidence="10" type="primary">secF</name>
    <name evidence="9" type="synonym">secD</name>
    <name evidence="15" type="ORF">PSM36_1462</name>
</gene>
<evidence type="ECO:0000313" key="15">
    <source>
        <dbReference type="EMBL" id="SCD20283.1"/>
    </source>
</evidence>
<dbReference type="PANTHER" id="PTHR30081:SF1">
    <property type="entry name" value="PROTEIN TRANSLOCASE SUBUNIT SECD"/>
    <property type="match status" value="1"/>
</dbReference>
<feature type="transmembrane region" description="Helical" evidence="9">
    <location>
        <begin position="944"/>
        <end position="968"/>
    </location>
</feature>
<feature type="transmembrane region" description="Helical" evidence="9">
    <location>
        <begin position="683"/>
        <end position="703"/>
    </location>
</feature>
<evidence type="ECO:0000256" key="9">
    <source>
        <dbReference type="HAMAP-Rule" id="MF_01463"/>
    </source>
</evidence>
<dbReference type="Gene3D" id="3.30.70.3220">
    <property type="match status" value="1"/>
</dbReference>
<comment type="function">
    <text evidence="9">Part of the Sec protein translocase complex. Interacts with the SecYEG preprotein conducting channel. SecDF uses the proton motive force (PMF) to complete protein translocation after the ATP-dependent function of SecA.</text>
</comment>
<feature type="transmembrane region" description="Helical" evidence="9">
    <location>
        <begin position="552"/>
        <end position="573"/>
    </location>
</feature>
<dbReference type="STRING" id="1642647.PSM36_1462"/>
<feature type="transmembrane region" description="Helical" evidence="9">
    <location>
        <begin position="623"/>
        <end position="646"/>
    </location>
</feature>
<feature type="transmembrane region" description="Helical" evidence="9">
    <location>
        <begin position="499"/>
        <end position="520"/>
    </location>
</feature>
<sequence>MQNKGFIKVFSIILTLISLFYLSFTIVGRQYNKKADQYANGDLALKNQYLDSLSTEKVYLNYTLKQVRAKEIGLGLDLKGGMNVILEIDAAQVLASLANTDDPQFNQALRETIVQNRRGSSSDFITLFRQNYERIAPEGRLANIYSITMGDRVRPTATNDEVIAILRNELTSVANNSFNVLATRIDRFGVVAPNIQKLDRAERILVELPGITEPERVRNLLQGSANLEFWKTYNVSELAAYFNEMNARSSEYAMAQRSAQATTDTTTAETEAEEDAIAGDSLLQGDSLSLPLFEEEGEKIVINKSFVEYFNEPYFAMGGAAGPVVGTVSKLDTAEVNFLLNRYKDIFPADVRFKWGFKPIDQRETYFQLFALKGDGSKRGPALDGDVVTNARADQGQQGSAWEVNMTMNSSGASRWATITGAEIGKAIAIVLDGYVYSAPNVNQRIDGGRSNITGNFTPQEAQDLENVLKSGKMQAGVRIVQEDVVGPSLGQEAIRDGFISFVIALAVLFIFTCMLYGFIPGMVINGALLLNFFFTLGALAAFQAVLTLPGIAGMILSLAMAVDANVLINERIKEELAAGKTLRRALEDGYKNAFSAIFDSNLTTIITGIILAIFGVGAIRGFAITLIIGIAVSFLTAVFITRLVYESRLSKDKWLHLTFNTGFSKAIFKEYSFDFIHNSKKVLIAIGVFVVVSVISLFTLGLNSGIDFTGGRNYIVRFDQPVRVSDVENALNPYLNESVRAITIGSSNQVRISTNYMIEEEGAGVEDQLRDLLGQGLKEFITPGKTIDDHIQSSQKVGPSIAEDMIRNAFLALFIALVCMGIYILSRFRNWGFSVGTVAALSIDTFAVVGLYSLLWKVMPFSMEMDQTFVAAILTIVGYSINDKVVVFDRVREYRQLYPKRGLRELFNDSMNATLARTINTGLSTILVIICILIFGGDAVRSFVFAMLIGVVVGTITSLFVASPVAYKLMLNQQDKKKLDK</sequence>
<protein>
    <recommendedName>
        <fullName evidence="9 10">Multifunctional fusion protein</fullName>
    </recommendedName>
    <domain>
        <recommendedName>
            <fullName evidence="9">Protein translocase subunit SecD</fullName>
        </recommendedName>
    </domain>
    <domain>
        <recommendedName>
            <fullName evidence="10">Protein-export membrane protein SecF</fullName>
        </recommendedName>
    </domain>
</protein>
<dbReference type="Pfam" id="PF07549">
    <property type="entry name" value="Sec_GG"/>
    <property type="match status" value="1"/>
</dbReference>
<dbReference type="InterPro" id="IPR022645">
    <property type="entry name" value="SecD/SecF_bac"/>
</dbReference>
<evidence type="ECO:0000256" key="7">
    <source>
        <dbReference type="ARBA" id="ARBA00023010"/>
    </source>
</evidence>
<evidence type="ECO:0000256" key="8">
    <source>
        <dbReference type="ARBA" id="ARBA00023136"/>
    </source>
</evidence>
<comment type="similarity">
    <text evidence="10">Belongs to the SecD/SecF family. SecF subfamily.</text>
</comment>
<dbReference type="Pfam" id="PF03176">
    <property type="entry name" value="MMPL"/>
    <property type="match status" value="1"/>
</dbReference>
<comment type="subcellular location">
    <subcellularLocation>
        <location evidence="1 9">Cell membrane</location>
        <topology evidence="1 9">Multi-pass membrane protein</topology>
    </subcellularLocation>
</comment>
<feature type="transmembrane region" description="Helical" evidence="9">
    <location>
        <begin position="527"/>
        <end position="546"/>
    </location>
</feature>
<dbReference type="Gene3D" id="1.20.1640.10">
    <property type="entry name" value="Multidrug efflux transporter AcrB transmembrane domain"/>
    <property type="match status" value="2"/>
</dbReference>
<feature type="transmembrane region" description="Helical" evidence="9">
    <location>
        <begin position="594"/>
        <end position="617"/>
    </location>
</feature>
<dbReference type="FunFam" id="1.20.1640.10:FF:000004">
    <property type="entry name" value="Protein translocase subunit SecD"/>
    <property type="match status" value="1"/>
</dbReference>
<keyword evidence="5 9" id="KW-0653">Protein transport</keyword>
<dbReference type="NCBIfam" id="TIGR00966">
    <property type="entry name" value="transloc_SecF"/>
    <property type="match status" value="1"/>
</dbReference>
<dbReference type="PANTHER" id="PTHR30081">
    <property type="entry name" value="PROTEIN-EXPORT MEMBRANE PROTEIN SEC"/>
    <property type="match status" value="1"/>
</dbReference>